<name>A0ABY8FGD9_9HYPH</name>
<feature type="region of interest" description="Disordered" evidence="1">
    <location>
        <begin position="43"/>
        <end position="77"/>
    </location>
</feature>
<dbReference type="EMBL" id="CP120863">
    <property type="protein sequence ID" value="WFE92315.1"/>
    <property type="molecule type" value="Genomic_DNA"/>
</dbReference>
<organism evidence="2 3">
    <name type="scientific">Roseibium porphyridii</name>
    <dbReference type="NCBI Taxonomy" id="2866279"/>
    <lineage>
        <taxon>Bacteria</taxon>
        <taxon>Pseudomonadati</taxon>
        <taxon>Pseudomonadota</taxon>
        <taxon>Alphaproteobacteria</taxon>
        <taxon>Hyphomicrobiales</taxon>
        <taxon>Stappiaceae</taxon>
        <taxon>Roseibium</taxon>
    </lineage>
</organism>
<sequence>MQSPVPDHIGPGTKLRLTEKSHLVSSTFPAGSTVEVVEILSRPGKPPRHGLTVKYSDPVGEPDAIAPVKPDEVEELD</sequence>
<dbReference type="RefSeq" id="WP_265682241.1">
    <property type="nucleotide sequence ID" value="NZ_CP120863.1"/>
</dbReference>
<protein>
    <submittedName>
        <fullName evidence="2">Uncharacterized protein</fullName>
    </submittedName>
</protein>
<evidence type="ECO:0000313" key="3">
    <source>
        <dbReference type="Proteomes" id="UP001209803"/>
    </source>
</evidence>
<accession>A0ABY8FGD9</accession>
<dbReference type="Proteomes" id="UP001209803">
    <property type="component" value="Chromosome"/>
</dbReference>
<evidence type="ECO:0000256" key="1">
    <source>
        <dbReference type="SAM" id="MobiDB-lite"/>
    </source>
</evidence>
<proteinExistence type="predicted"/>
<evidence type="ECO:0000313" key="2">
    <source>
        <dbReference type="EMBL" id="WFE92315.1"/>
    </source>
</evidence>
<reference evidence="2 3" key="1">
    <citation type="submission" date="2023-03" db="EMBL/GenBank/DDBJ databases">
        <title>Roseibium porphyridii sp. nov. and Roseibium rhodosorbium sp. nov. isolated from marine algae, Porphyridium cruentum and Rhodosorus marinus, respectively.</title>
        <authorList>
            <person name="Lee M.W."/>
            <person name="Choi B.J."/>
            <person name="Lee J.K."/>
            <person name="Choi D.G."/>
            <person name="Baek J.H."/>
            <person name="Bayburt H."/>
            <person name="Kim J.M."/>
            <person name="Han D.M."/>
            <person name="Kim K.H."/>
            <person name="Jeon C.O."/>
        </authorList>
    </citation>
    <scope>NUCLEOTIDE SEQUENCE [LARGE SCALE GENOMIC DNA]</scope>
    <source>
        <strain evidence="2 3">KMA01</strain>
    </source>
</reference>
<keyword evidence="3" id="KW-1185">Reference proteome</keyword>
<gene>
    <name evidence="2" type="ORF">K1718_13400</name>
</gene>